<organism evidence="2">
    <name type="scientific">freshwater metagenome</name>
    <dbReference type="NCBI Taxonomy" id="449393"/>
    <lineage>
        <taxon>unclassified sequences</taxon>
        <taxon>metagenomes</taxon>
        <taxon>ecological metagenomes</taxon>
    </lineage>
</organism>
<evidence type="ECO:0000259" key="1">
    <source>
        <dbReference type="Pfam" id="PF13625"/>
    </source>
</evidence>
<sequence>MTSILPLANRLKALPGEELAKLLGELIGNTATCSDLFDLAKLMLSRRDLEERIRKLPTKELQNLANSKHSVALKTAWLADSKVFPEAVEVYQQLKPVPIFRLTQTASSLSAYETLVAITEILFALEQHWFEKTRSGLKAADAKLIAEKLKWPSAELQIRFKLAIKAGLIGEHAGRWVASERADQWLELSRADAYAQLVTSCWDLPKLKLQPNRITDQISAEYPLLDQAKLSLLQFGASLGLLDRDEPRPALLTGSLAAVIKAVTQELPKTQTKLIVQGDLTIICPGPIDSSLQRKLDAFADSEDLGLACRFRLTNLSVSHHLESAGDISEIQTTLEKASGAALPQPVSYLLAEAARKFGTLRVRTGNQTEVVAEDEILLTQISNERSLAHLGLKKAEGKLITAASQEICYFSLRESGYAAVMVDEAGQIISPRFSAPAAEMADSSELLARAASLQSGEKASADQGDIARQLEFAIKNKLQVSITIEVDGQATEMLLTPLGLANNRLRGRDEAKQAERTLPLTKIRSVVLS</sequence>
<accession>A0A6J6CDB5</accession>
<feature type="domain" description="Helicase XPB/Ssl2 N-terminal" evidence="1">
    <location>
        <begin position="274"/>
        <end position="395"/>
    </location>
</feature>
<gene>
    <name evidence="2" type="ORF">UFOPK1503_00833</name>
</gene>
<evidence type="ECO:0000313" key="2">
    <source>
        <dbReference type="EMBL" id="CAB4548273.1"/>
    </source>
</evidence>
<protein>
    <submittedName>
        <fullName evidence="2">Unannotated protein</fullName>
    </submittedName>
</protein>
<dbReference type="InterPro" id="IPR032830">
    <property type="entry name" value="XPB/Ssl2_N"/>
</dbReference>
<proteinExistence type="predicted"/>
<reference evidence="2" key="1">
    <citation type="submission" date="2020-05" db="EMBL/GenBank/DDBJ databases">
        <authorList>
            <person name="Chiriac C."/>
            <person name="Salcher M."/>
            <person name="Ghai R."/>
            <person name="Kavagutti S V."/>
        </authorList>
    </citation>
    <scope>NUCLEOTIDE SEQUENCE</scope>
</reference>
<dbReference type="Pfam" id="PF13625">
    <property type="entry name" value="Helicase_C_3"/>
    <property type="match status" value="1"/>
</dbReference>
<dbReference type="AlphaFoldDB" id="A0A6J6CDB5"/>
<dbReference type="EMBL" id="CAEZST010000013">
    <property type="protein sequence ID" value="CAB4548273.1"/>
    <property type="molecule type" value="Genomic_DNA"/>
</dbReference>
<name>A0A6J6CDB5_9ZZZZ</name>